<evidence type="ECO:0000256" key="1">
    <source>
        <dbReference type="SAM" id="Phobius"/>
    </source>
</evidence>
<gene>
    <name evidence="2" type="ORF">CH379_018160</name>
</gene>
<name>A0AAE4U1H5_9LEPT</name>
<feature type="transmembrane region" description="Helical" evidence="1">
    <location>
        <begin position="80"/>
        <end position="103"/>
    </location>
</feature>
<accession>A0AAE4U1H5</accession>
<keyword evidence="1" id="KW-1133">Transmembrane helix</keyword>
<protein>
    <submittedName>
        <fullName evidence="2">Uncharacterized protein</fullName>
    </submittedName>
</protein>
<feature type="transmembrane region" description="Helical" evidence="1">
    <location>
        <begin position="39"/>
        <end position="60"/>
    </location>
</feature>
<evidence type="ECO:0000313" key="3">
    <source>
        <dbReference type="Proteomes" id="UP000232122"/>
    </source>
</evidence>
<dbReference type="EMBL" id="NPEF02000027">
    <property type="protein sequence ID" value="MDV6237560.1"/>
    <property type="molecule type" value="Genomic_DNA"/>
</dbReference>
<comment type="caution">
    <text evidence="2">The sequence shown here is derived from an EMBL/GenBank/DDBJ whole genome shotgun (WGS) entry which is preliminary data.</text>
</comment>
<feature type="transmembrane region" description="Helical" evidence="1">
    <location>
        <begin position="156"/>
        <end position="176"/>
    </location>
</feature>
<sequence>MPFRTRRYGAIAEEKENSMFIGHYSVAFVLKKAVPKTPFWSLLAGVQFVDILFMVFVMTGVEHMRLVPGFTQSNPFDLYFMPYTHSLAAAFFWGIAAFCFFYVSVPAESASIKRNAALAVGLSVISHYFLDLPVHTPDLPVLFDSGPKLGFGLWNHLWLTVGIETAVTLVAFVYYLRGSSPGEGFAGKRGMILYGVFFLILILANPFAPTPDNVYAFAIQALFLYGLIAYLGHKLDSKREYPG</sequence>
<dbReference type="Proteomes" id="UP000232122">
    <property type="component" value="Unassembled WGS sequence"/>
</dbReference>
<dbReference type="RefSeq" id="WP_317573832.1">
    <property type="nucleotide sequence ID" value="NZ_NPEF02000027.1"/>
</dbReference>
<keyword evidence="3" id="KW-1185">Reference proteome</keyword>
<dbReference type="AlphaFoldDB" id="A0AAE4U1H5"/>
<reference evidence="2 3" key="1">
    <citation type="journal article" date="2018" name="Microb. Genom.">
        <title>Deciphering the unexplored Leptospira diversity from soils uncovers genomic evolution to virulence.</title>
        <authorList>
            <person name="Thibeaux R."/>
            <person name="Iraola G."/>
            <person name="Ferres I."/>
            <person name="Bierque E."/>
            <person name="Girault D."/>
            <person name="Soupe-Gilbert M.E."/>
            <person name="Picardeau M."/>
            <person name="Goarant C."/>
        </authorList>
    </citation>
    <scope>NUCLEOTIDE SEQUENCE [LARGE SCALE GENOMIC DNA]</scope>
    <source>
        <strain evidence="2 3">ATI7-C-A5</strain>
    </source>
</reference>
<organism evidence="2 3">
    <name type="scientific">Leptospira ellisii</name>
    <dbReference type="NCBI Taxonomy" id="2023197"/>
    <lineage>
        <taxon>Bacteria</taxon>
        <taxon>Pseudomonadati</taxon>
        <taxon>Spirochaetota</taxon>
        <taxon>Spirochaetia</taxon>
        <taxon>Leptospirales</taxon>
        <taxon>Leptospiraceae</taxon>
        <taxon>Leptospira</taxon>
    </lineage>
</organism>
<evidence type="ECO:0000313" key="2">
    <source>
        <dbReference type="EMBL" id="MDV6237560.1"/>
    </source>
</evidence>
<feature type="transmembrane region" description="Helical" evidence="1">
    <location>
        <begin position="115"/>
        <end position="136"/>
    </location>
</feature>
<keyword evidence="1" id="KW-0812">Transmembrane</keyword>
<feature type="transmembrane region" description="Helical" evidence="1">
    <location>
        <begin position="214"/>
        <end position="232"/>
    </location>
</feature>
<keyword evidence="1" id="KW-0472">Membrane</keyword>
<feature type="transmembrane region" description="Helical" evidence="1">
    <location>
        <begin position="191"/>
        <end position="208"/>
    </location>
</feature>
<proteinExistence type="predicted"/>